<dbReference type="GO" id="GO:0071555">
    <property type="term" value="P:cell wall organization"/>
    <property type="evidence" value="ECO:0007669"/>
    <property type="project" value="UniProtKB-KW"/>
</dbReference>
<dbReference type="GO" id="GO:0006508">
    <property type="term" value="P:proteolysis"/>
    <property type="evidence" value="ECO:0007669"/>
    <property type="project" value="InterPro"/>
</dbReference>
<dbReference type="AlphaFoldDB" id="K0V361"/>
<dbReference type="PRINTS" id="PR00725">
    <property type="entry name" value="DADACBPTASE1"/>
</dbReference>
<feature type="signal peptide" evidence="12">
    <location>
        <begin position="1"/>
        <end position="28"/>
    </location>
</feature>
<dbReference type="Gene3D" id="3.40.710.10">
    <property type="entry name" value="DD-peptidase/beta-lactamase superfamily"/>
    <property type="match status" value="1"/>
</dbReference>
<evidence type="ECO:0000256" key="9">
    <source>
        <dbReference type="RuleBase" id="RU004016"/>
    </source>
</evidence>
<keyword evidence="3" id="KW-0378">Hydrolase</keyword>
<evidence type="ECO:0000256" key="3">
    <source>
        <dbReference type="ARBA" id="ARBA00022801"/>
    </source>
</evidence>
<dbReference type="InterPro" id="IPR018044">
    <property type="entry name" value="Peptidase_S11"/>
</dbReference>
<keyword evidence="15" id="KW-1185">Reference proteome</keyword>
<feature type="active site" evidence="7">
    <location>
        <position position="125"/>
    </location>
</feature>
<keyword evidence="11" id="KW-1133">Transmembrane helix</keyword>
<reference evidence="14 15" key="1">
    <citation type="journal article" date="2012" name="J. Bacteriol.">
        <title>Complete Genome Sequence of Mycobacterium vaccae Type Strain ATCC 25954.</title>
        <authorList>
            <person name="Ho Y.S."/>
            <person name="Adroub S.A."/>
            <person name="Abadi M."/>
            <person name="Al Alwan B."/>
            <person name="Alkhateeb R."/>
            <person name="Gao G."/>
            <person name="Ragab A."/>
            <person name="Ali S."/>
            <person name="van Soolingen D."/>
            <person name="Bitter W."/>
            <person name="Pain A."/>
            <person name="Abdallah A.M."/>
        </authorList>
    </citation>
    <scope>NUCLEOTIDE SEQUENCE [LARGE SCALE GENOMIC DNA]</scope>
    <source>
        <strain evidence="14 15">ATCC 25954</strain>
    </source>
</reference>
<feature type="region of interest" description="Disordered" evidence="10">
    <location>
        <begin position="30"/>
        <end position="65"/>
    </location>
</feature>
<dbReference type="PANTHER" id="PTHR21581:SF33">
    <property type="entry name" value="D-ALANYL-D-ALANINE CARBOXYPEPTIDASE DACB"/>
    <property type="match status" value="1"/>
</dbReference>
<proteinExistence type="inferred from homology"/>
<dbReference type="SUPFAM" id="SSF56601">
    <property type="entry name" value="beta-lactamase/transpeptidase-like"/>
    <property type="match status" value="1"/>
</dbReference>
<evidence type="ECO:0000256" key="8">
    <source>
        <dbReference type="PIRSR" id="PIRSR618044-2"/>
    </source>
</evidence>
<dbReference type="eggNOG" id="COG1686">
    <property type="taxonomic scope" value="Bacteria"/>
</dbReference>
<comment type="similarity">
    <text evidence="1 9">Belongs to the peptidase S11 family.</text>
</comment>
<evidence type="ECO:0000256" key="1">
    <source>
        <dbReference type="ARBA" id="ARBA00007164"/>
    </source>
</evidence>
<keyword evidence="4" id="KW-0133">Cell shape</keyword>
<dbReference type="InterPro" id="IPR001967">
    <property type="entry name" value="Peptidase_S11_N"/>
</dbReference>
<keyword evidence="11" id="KW-0812">Transmembrane</keyword>
<accession>K0V361</accession>
<dbReference type="InterPro" id="IPR012338">
    <property type="entry name" value="Beta-lactam/transpept-like"/>
</dbReference>
<feature type="chain" id="PRO_5003838903" evidence="12">
    <location>
        <begin position="29"/>
        <end position="404"/>
    </location>
</feature>
<keyword evidence="6" id="KW-0961">Cell wall biogenesis/degradation</keyword>
<feature type="domain" description="Peptidase S11 D-alanyl-D-alanine carboxypeptidase A N-terminal" evidence="13">
    <location>
        <begin position="91"/>
        <end position="309"/>
    </location>
</feature>
<evidence type="ECO:0000313" key="14">
    <source>
        <dbReference type="EMBL" id="EJZ11840.1"/>
    </source>
</evidence>
<keyword evidence="14" id="KW-0121">Carboxypeptidase</keyword>
<feature type="active site" evidence="7">
    <location>
        <position position="177"/>
    </location>
</feature>
<evidence type="ECO:0000256" key="2">
    <source>
        <dbReference type="ARBA" id="ARBA00022729"/>
    </source>
</evidence>
<evidence type="ECO:0000256" key="7">
    <source>
        <dbReference type="PIRSR" id="PIRSR618044-1"/>
    </source>
</evidence>
<dbReference type="RefSeq" id="WP_003929313.1">
    <property type="nucleotide sequence ID" value="NZ_JH814686.1"/>
</dbReference>
<sequence length="404" mass="41433">MATLRTVLTRASALVSAAMLTLAPIAAAQPPPEANVCPYRETTPPAVDASEVPKPGDPTPGPLPVPAKPMGGDALSGCGVVTAPGTLPVPGDVSAEAWLVADLDTGDVIAARDPHGRHRPASVIKVLTAMQAINDLPLHKVVPGTEEDAAQEGTKVGVGPGGFYSINDLLHGLLMYSGNDAAHALAMQMGGMDATLNKLNALAGKLGARDTRVATPSGLDGPGMSTSAYDIGLFYRYAWNNPVFTDIVATRSSNFPGRDGAGYPIENDNKLLANYPGALGGKTGYTDDAGQTFVGAATRDGRRLVAVLLRGTRQPIAPWEQAARLLDYGFATAPGTKVGSLIEPDPSLGVTLPDAAAAGATTTANAALPDVDAMPVRIGVGVIGAVIVFMLIMGARALNRRPAR</sequence>
<evidence type="ECO:0000256" key="4">
    <source>
        <dbReference type="ARBA" id="ARBA00022960"/>
    </source>
</evidence>
<evidence type="ECO:0000259" key="13">
    <source>
        <dbReference type="Pfam" id="PF00768"/>
    </source>
</evidence>
<feature type="transmembrane region" description="Helical" evidence="11">
    <location>
        <begin position="378"/>
        <end position="398"/>
    </location>
</feature>
<comment type="caution">
    <text evidence="14">The sequence shown here is derived from an EMBL/GenBank/DDBJ whole genome shotgun (WGS) entry which is preliminary data.</text>
</comment>
<dbReference type="Proteomes" id="UP000006072">
    <property type="component" value="Unassembled WGS sequence"/>
</dbReference>
<protein>
    <submittedName>
        <fullName evidence="14">D-alanyl-D-alanine carboxypeptidase</fullName>
    </submittedName>
</protein>
<dbReference type="GO" id="GO:0009002">
    <property type="term" value="F:serine-type D-Ala-D-Ala carboxypeptidase activity"/>
    <property type="evidence" value="ECO:0007669"/>
    <property type="project" value="InterPro"/>
</dbReference>
<organism evidence="14 15">
    <name type="scientific">Mycolicibacterium vaccae ATCC 25954</name>
    <dbReference type="NCBI Taxonomy" id="1194972"/>
    <lineage>
        <taxon>Bacteria</taxon>
        <taxon>Bacillati</taxon>
        <taxon>Actinomycetota</taxon>
        <taxon>Actinomycetes</taxon>
        <taxon>Mycobacteriales</taxon>
        <taxon>Mycobacteriaceae</taxon>
        <taxon>Mycolicibacterium</taxon>
    </lineage>
</organism>
<keyword evidence="5" id="KW-0573">Peptidoglycan synthesis</keyword>
<name>K0V361_MYCVA</name>
<evidence type="ECO:0000256" key="6">
    <source>
        <dbReference type="ARBA" id="ARBA00023316"/>
    </source>
</evidence>
<keyword evidence="2 12" id="KW-0732">Signal</keyword>
<evidence type="ECO:0000256" key="12">
    <source>
        <dbReference type="SAM" id="SignalP"/>
    </source>
</evidence>
<feature type="binding site" evidence="8">
    <location>
        <position position="282"/>
    </location>
    <ligand>
        <name>substrate</name>
    </ligand>
</feature>
<dbReference type="PANTHER" id="PTHR21581">
    <property type="entry name" value="D-ALANYL-D-ALANINE CARBOXYPEPTIDASE"/>
    <property type="match status" value="1"/>
</dbReference>
<gene>
    <name evidence="14" type="ORF">MVAC_04677</name>
</gene>
<dbReference type="HOGENOM" id="CLU_027070_3_0_11"/>
<dbReference type="GO" id="GO:0009252">
    <property type="term" value="P:peptidoglycan biosynthetic process"/>
    <property type="evidence" value="ECO:0007669"/>
    <property type="project" value="UniProtKB-KW"/>
</dbReference>
<keyword evidence="14" id="KW-0645">Protease</keyword>
<keyword evidence="11" id="KW-0472">Membrane</keyword>
<evidence type="ECO:0000313" key="15">
    <source>
        <dbReference type="Proteomes" id="UP000006072"/>
    </source>
</evidence>
<dbReference type="EMBL" id="ALQA01000006">
    <property type="protein sequence ID" value="EJZ11840.1"/>
    <property type="molecule type" value="Genomic_DNA"/>
</dbReference>
<dbReference type="PATRIC" id="fig|1194972.3.peg.946"/>
<dbReference type="Pfam" id="PF00768">
    <property type="entry name" value="Peptidase_S11"/>
    <property type="match status" value="1"/>
</dbReference>
<evidence type="ECO:0000256" key="11">
    <source>
        <dbReference type="SAM" id="Phobius"/>
    </source>
</evidence>
<evidence type="ECO:0000256" key="5">
    <source>
        <dbReference type="ARBA" id="ARBA00022984"/>
    </source>
</evidence>
<feature type="active site" description="Acyl-ester intermediate" evidence="7">
    <location>
        <position position="122"/>
    </location>
</feature>
<evidence type="ECO:0000256" key="10">
    <source>
        <dbReference type="SAM" id="MobiDB-lite"/>
    </source>
</evidence>
<dbReference type="GO" id="GO:0008360">
    <property type="term" value="P:regulation of cell shape"/>
    <property type="evidence" value="ECO:0007669"/>
    <property type="project" value="UniProtKB-KW"/>
</dbReference>
<feature type="compositionally biased region" description="Pro residues" evidence="10">
    <location>
        <begin position="55"/>
        <end position="65"/>
    </location>
</feature>